<accession>A0A9P4Q510</accession>
<protein>
    <recommendedName>
        <fullName evidence="1">Aminoglycoside phosphotransferase domain-containing protein</fullName>
    </recommendedName>
</protein>
<dbReference type="Gene3D" id="3.30.200.20">
    <property type="entry name" value="Phosphorylase Kinase, domain 1"/>
    <property type="match status" value="1"/>
</dbReference>
<organism evidence="2 3">
    <name type="scientific">Polychaeton citri CBS 116435</name>
    <dbReference type="NCBI Taxonomy" id="1314669"/>
    <lineage>
        <taxon>Eukaryota</taxon>
        <taxon>Fungi</taxon>
        <taxon>Dikarya</taxon>
        <taxon>Ascomycota</taxon>
        <taxon>Pezizomycotina</taxon>
        <taxon>Dothideomycetes</taxon>
        <taxon>Dothideomycetidae</taxon>
        <taxon>Capnodiales</taxon>
        <taxon>Capnodiaceae</taxon>
        <taxon>Polychaeton</taxon>
    </lineage>
</organism>
<dbReference type="InterPro" id="IPR011009">
    <property type="entry name" value="Kinase-like_dom_sf"/>
</dbReference>
<dbReference type="InterPro" id="IPR002575">
    <property type="entry name" value="Aminoglycoside_PTrfase"/>
</dbReference>
<comment type="caution">
    <text evidence="2">The sequence shown here is derived from an EMBL/GenBank/DDBJ whole genome shotgun (WGS) entry which is preliminary data.</text>
</comment>
<feature type="domain" description="Aminoglycoside phosphotransferase" evidence="1">
    <location>
        <begin position="156"/>
        <end position="307"/>
    </location>
</feature>
<keyword evidence="3" id="KW-1185">Reference proteome</keyword>
<dbReference type="SUPFAM" id="SSF56112">
    <property type="entry name" value="Protein kinase-like (PK-like)"/>
    <property type="match status" value="1"/>
</dbReference>
<dbReference type="EMBL" id="MU003827">
    <property type="protein sequence ID" value="KAF2718264.1"/>
    <property type="molecule type" value="Genomic_DNA"/>
</dbReference>
<gene>
    <name evidence="2" type="ORF">K431DRAFT_322527</name>
</gene>
<dbReference type="AlphaFoldDB" id="A0A9P4Q510"/>
<reference evidence="2" key="1">
    <citation type="journal article" date="2020" name="Stud. Mycol.">
        <title>101 Dothideomycetes genomes: a test case for predicting lifestyles and emergence of pathogens.</title>
        <authorList>
            <person name="Haridas S."/>
            <person name="Albert R."/>
            <person name="Binder M."/>
            <person name="Bloem J."/>
            <person name="Labutti K."/>
            <person name="Salamov A."/>
            <person name="Andreopoulos B."/>
            <person name="Baker S."/>
            <person name="Barry K."/>
            <person name="Bills G."/>
            <person name="Bluhm B."/>
            <person name="Cannon C."/>
            <person name="Castanera R."/>
            <person name="Culley D."/>
            <person name="Daum C."/>
            <person name="Ezra D."/>
            <person name="Gonzalez J."/>
            <person name="Henrissat B."/>
            <person name="Kuo A."/>
            <person name="Liang C."/>
            <person name="Lipzen A."/>
            <person name="Lutzoni F."/>
            <person name="Magnuson J."/>
            <person name="Mondo S."/>
            <person name="Nolan M."/>
            <person name="Ohm R."/>
            <person name="Pangilinan J."/>
            <person name="Park H.-J."/>
            <person name="Ramirez L."/>
            <person name="Alfaro M."/>
            <person name="Sun H."/>
            <person name="Tritt A."/>
            <person name="Yoshinaga Y."/>
            <person name="Zwiers L.-H."/>
            <person name="Turgeon B."/>
            <person name="Goodwin S."/>
            <person name="Spatafora J."/>
            <person name="Crous P."/>
            <person name="Grigoriev I."/>
        </authorList>
    </citation>
    <scope>NUCLEOTIDE SEQUENCE</scope>
    <source>
        <strain evidence="2">CBS 116435</strain>
    </source>
</reference>
<dbReference type="Pfam" id="PF01636">
    <property type="entry name" value="APH"/>
    <property type="match status" value="1"/>
</dbReference>
<proteinExistence type="predicted"/>
<evidence type="ECO:0000259" key="1">
    <source>
        <dbReference type="Pfam" id="PF01636"/>
    </source>
</evidence>
<dbReference type="Gene3D" id="3.90.1200.10">
    <property type="match status" value="1"/>
</dbReference>
<evidence type="ECO:0000313" key="3">
    <source>
        <dbReference type="Proteomes" id="UP000799441"/>
    </source>
</evidence>
<name>A0A9P4Q510_9PEZI</name>
<evidence type="ECO:0000313" key="2">
    <source>
        <dbReference type="EMBL" id="KAF2718264.1"/>
    </source>
</evidence>
<sequence>MTSSTQTVPDHILDKITQQLSTTRYASILKPLSGGTVNFVFRGILAEPIAIPDGITSKTIIVKHSTEFLAVNKDFAIDISRCVNHNSTLFTSGQESMLNVLNNFPSNLEGPVVKAPYLYFFDKKTNTQILEDFPSAVDLKSILVSPSNNEVFTPLVAAALGWRLGSWLRSFHDWTSRAPQAGLTATIGQNKAMRDLKYLVTYDSFLKVLENFPKPLEGVRETLEEVKAAAEDEFRRSVGDPIADGREGWGVIHGDFWTGNVLVPEVPPLQAKTLGEAKSFVVDWEFVQFGHRAYDVGQMIGCLYERKHFKNANGAIAAIEKFVRGYGQVSDDFAFRSAIHTGIHLIGWYTRRPANAPLPFALTEVEEIIRLGRDFILKAWVRDKKWFAQTLLASFFER</sequence>
<dbReference type="Proteomes" id="UP000799441">
    <property type="component" value="Unassembled WGS sequence"/>
</dbReference>
<dbReference type="OrthoDB" id="25129at2759"/>